<accession>A0A9X6KLC3</accession>
<dbReference type="GO" id="GO:0003964">
    <property type="term" value="F:RNA-directed DNA polymerase activity"/>
    <property type="evidence" value="ECO:0007669"/>
    <property type="project" value="UniProtKB-KW"/>
</dbReference>
<evidence type="ECO:0000313" key="2">
    <source>
        <dbReference type="EMBL" id="OUA18261.1"/>
    </source>
</evidence>
<dbReference type="PANTHER" id="PTHR34047">
    <property type="entry name" value="NUCLEAR INTRON MATURASE 1, MITOCHONDRIAL-RELATED"/>
    <property type="match status" value="1"/>
</dbReference>
<dbReference type="RefSeq" id="WP_021728468.1">
    <property type="nucleotide sequence ID" value="NZ_CP059978.1"/>
</dbReference>
<dbReference type="CDD" id="cd00085">
    <property type="entry name" value="HNHc"/>
    <property type="match status" value="1"/>
</dbReference>
<evidence type="ECO:0000259" key="1">
    <source>
        <dbReference type="PROSITE" id="PS50878"/>
    </source>
</evidence>
<dbReference type="PROSITE" id="PS50878">
    <property type="entry name" value="RT_POL"/>
    <property type="match status" value="1"/>
</dbReference>
<dbReference type="InterPro" id="IPR043502">
    <property type="entry name" value="DNA/RNA_pol_sf"/>
</dbReference>
<keyword evidence="2" id="KW-0548">Nucleotidyltransferase</keyword>
<reference evidence="2 3" key="1">
    <citation type="submission" date="2016-10" db="EMBL/GenBank/DDBJ databases">
        <title>Comparative genomics of Bacillus thuringiensis reveals a path to pathogens against multiple invertebrate hosts.</title>
        <authorList>
            <person name="Zheng J."/>
            <person name="Gao Q."/>
            <person name="Liu H."/>
            <person name="Peng D."/>
            <person name="Ruan L."/>
            <person name="Sun M."/>
        </authorList>
    </citation>
    <scope>NUCLEOTIDE SEQUENCE [LARGE SCALE GENOMIC DNA]</scope>
    <source>
        <strain evidence="2">I13</strain>
    </source>
</reference>
<dbReference type="Pfam" id="PF00078">
    <property type="entry name" value="RVT_1"/>
    <property type="match status" value="1"/>
</dbReference>
<dbReference type="AlphaFoldDB" id="A0A9X6KLC3"/>
<feature type="domain" description="Reverse transcriptase" evidence="1">
    <location>
        <begin position="81"/>
        <end position="339"/>
    </location>
</feature>
<name>A0A9X6KLC3_BACTU</name>
<keyword evidence="2" id="KW-0695">RNA-directed DNA polymerase</keyword>
<dbReference type="InterPro" id="IPR051083">
    <property type="entry name" value="GrpII_Intron_Splice-Mob/Def"/>
</dbReference>
<dbReference type="InterPro" id="IPR003615">
    <property type="entry name" value="HNH_nuc"/>
</dbReference>
<dbReference type="Proteomes" id="UP000195077">
    <property type="component" value="Unassembled WGS sequence"/>
</dbReference>
<organism evidence="2 3">
    <name type="scientific">Bacillus thuringiensis</name>
    <dbReference type="NCBI Taxonomy" id="1428"/>
    <lineage>
        <taxon>Bacteria</taxon>
        <taxon>Bacillati</taxon>
        <taxon>Bacillota</taxon>
        <taxon>Bacilli</taxon>
        <taxon>Bacillales</taxon>
        <taxon>Bacillaceae</taxon>
        <taxon>Bacillus</taxon>
        <taxon>Bacillus cereus group</taxon>
    </lineage>
</organism>
<dbReference type="SUPFAM" id="SSF56672">
    <property type="entry name" value="DNA/RNA polymerases"/>
    <property type="match status" value="1"/>
</dbReference>
<dbReference type="CDD" id="cd01651">
    <property type="entry name" value="RT_G2_intron"/>
    <property type="match status" value="1"/>
</dbReference>
<dbReference type="InterPro" id="IPR000477">
    <property type="entry name" value="RT_dom"/>
</dbReference>
<dbReference type="InterPro" id="IPR030931">
    <property type="entry name" value="Group_II_RT_mat"/>
</dbReference>
<sequence>MTKKVQLRHNEYYDIQKSLDELYAQSKNRQNFYNLINLMKTEENIRLAYRNIKTNKGSRTPGVDGLTISDLKSLSIDVIVEKIKTMFDKYQPQPVRRVLIPKEGGNGNRPLGIPTILDRLFQQCILQILEPICEAQFHNHSYGFRPNRGTSDAIARLYHRINISGHHYCVDVDIKGFFDNVNHGKLLKQMWSMGIRDKSLLCIISRLLKSEIKGGGIPNKGTPQGGILSPLLSNIVLNELDWWISDQWETFDAVRTNGEPYSSSDKKYRELKKTNLKEMYIIRYADDFKITCRTYEDAQKAFHAVNDFLKYRLGLDINKEKSKVINMRKNTSKFLGLKIKVVRKHTSTDPKSGRKRRTRNGYVAQSQMSDRAKKKAYSNIKRAIKKIQRKTTGDSAHNYNLVVIGIQNYYSMATYITVDLGRMEFSLRKVLYNRLEKHRTKATLDDFTKSMQKRYKGYNWKLFKIEKTGMVPIAAQKHRVVYAFQQNICNYTKTGRDKIHKDLRNISNDVLRKVMRTYIPNRSIEYNDNRISKYIAQNGKCWVTKYVIGIDEVHCHHKIPYHISSDDSFGNLVIVSDYVHKLIHMTNIELIKERFINLEMTKKDFKTTLKRLNELRILAGTEEIKFSTKEIKQII</sequence>
<gene>
    <name evidence="2" type="ORF">BK775_27180</name>
</gene>
<proteinExistence type="predicted"/>
<dbReference type="PANTHER" id="PTHR34047:SF8">
    <property type="entry name" value="PROTEIN YKFC"/>
    <property type="match status" value="1"/>
</dbReference>
<evidence type="ECO:0000313" key="3">
    <source>
        <dbReference type="Proteomes" id="UP000195077"/>
    </source>
</evidence>
<protein>
    <submittedName>
        <fullName evidence="2">Group II intron reverse transcriptase/maturase</fullName>
    </submittedName>
</protein>
<dbReference type="EMBL" id="NFEN01000159">
    <property type="protein sequence ID" value="OUA18261.1"/>
    <property type="molecule type" value="Genomic_DNA"/>
</dbReference>
<dbReference type="NCBIfam" id="TIGR04416">
    <property type="entry name" value="group_II_RT_mat"/>
    <property type="match status" value="1"/>
</dbReference>
<comment type="caution">
    <text evidence="2">The sequence shown here is derived from an EMBL/GenBank/DDBJ whole genome shotgun (WGS) entry which is preliminary data.</text>
</comment>
<keyword evidence="2" id="KW-0808">Transferase</keyword>